<sequence length="328" mass="36744">MNKKRVFSGIQPSGGIHIGNYLGAIKNWVDFQKDYDNIFCVVDLHTITVRQDPKILKEKIRETAGLLLACGIDVEKSVLFAQSYISAHSELAWILNCFTPMGWLEKMTQFKEKAAGGRERASVGLFDYPVLMAADILLYDTDVVPVGEDQVQHVELARDVAKRFNSLYEKDIFKIPEVKIKKETARVMGLSNSEKKMSKSDAGENNAINLLDTPDVISKKIMAAATDSENKILFDINRPAIYNLLVIYESFSGLTKGEIESKFVDGKYADFKKDLAELVAEKLKPIREKYKEISESGEIEKVLKQGADKARPMAEAKLKEVKEVIGLG</sequence>
<dbReference type="GO" id="GO:0005829">
    <property type="term" value="C:cytosol"/>
    <property type="evidence" value="ECO:0007669"/>
    <property type="project" value="TreeGrafter"/>
</dbReference>
<dbReference type="HAMAP" id="MF_00140_B">
    <property type="entry name" value="Trp_tRNA_synth_B"/>
    <property type="match status" value="1"/>
</dbReference>
<dbReference type="NCBIfam" id="TIGR00233">
    <property type="entry name" value="trpS"/>
    <property type="match status" value="1"/>
</dbReference>
<keyword evidence="5 8" id="KW-0648">Protein biosynthesis</keyword>
<dbReference type="InterPro" id="IPR014729">
    <property type="entry name" value="Rossmann-like_a/b/a_fold"/>
</dbReference>
<keyword evidence="4 8" id="KW-0067">ATP-binding</keyword>
<comment type="function">
    <text evidence="8">Catalyzes the attachment of tryptophan to tRNA(Trp).</text>
</comment>
<dbReference type="PRINTS" id="PR01039">
    <property type="entry name" value="TRNASYNTHTRP"/>
</dbReference>
<dbReference type="EMBL" id="PEZL01000007">
    <property type="protein sequence ID" value="PIS13667.1"/>
    <property type="molecule type" value="Genomic_DNA"/>
</dbReference>
<evidence type="ECO:0000313" key="10">
    <source>
        <dbReference type="EMBL" id="PIS13667.1"/>
    </source>
</evidence>
<reference evidence="11" key="1">
    <citation type="submission" date="2017-09" db="EMBL/GenBank/DDBJ databases">
        <title>Depth-based differentiation of microbial function through sediment-hosted aquifers and enrichment of novel symbionts in the deep terrestrial subsurface.</title>
        <authorList>
            <person name="Probst A.J."/>
            <person name="Ladd B."/>
            <person name="Jarett J.K."/>
            <person name="Geller-Mcgrath D.E."/>
            <person name="Sieber C.M.K."/>
            <person name="Emerson J.B."/>
            <person name="Anantharaman K."/>
            <person name="Thomas B.C."/>
            <person name="Malmstrom R."/>
            <person name="Stieglmeier M."/>
            <person name="Klingl A."/>
            <person name="Woyke T."/>
            <person name="Ryan C.M."/>
            <person name="Banfield J.F."/>
        </authorList>
    </citation>
    <scope>NUCLEOTIDE SEQUENCE [LARGE SCALE GENOMIC DNA]</scope>
</reference>
<gene>
    <name evidence="8 10" type="primary">trpS</name>
    <name evidence="10" type="ORF">COT67_00510</name>
</gene>
<dbReference type="PANTHER" id="PTHR43766:SF1">
    <property type="entry name" value="TRYPTOPHAN--TRNA LIGASE, MITOCHONDRIAL"/>
    <property type="match status" value="1"/>
</dbReference>
<evidence type="ECO:0000256" key="7">
    <source>
        <dbReference type="ARBA" id="ARBA00049929"/>
    </source>
</evidence>
<comment type="caution">
    <text evidence="10">The sequence shown here is derived from an EMBL/GenBank/DDBJ whole genome shotgun (WGS) entry which is preliminary data.</text>
</comment>
<dbReference type="AlphaFoldDB" id="A0A2H0WLY6"/>
<accession>A0A2H0WLY6</accession>
<feature type="binding site" evidence="8">
    <location>
        <begin position="196"/>
        <end position="200"/>
    </location>
    <ligand>
        <name>ATP</name>
        <dbReference type="ChEBI" id="CHEBI:30616"/>
    </ligand>
</feature>
<comment type="subunit">
    <text evidence="8">Homodimer.</text>
</comment>
<evidence type="ECO:0000256" key="6">
    <source>
        <dbReference type="ARBA" id="ARBA00023146"/>
    </source>
</evidence>
<feature type="binding site" evidence="8">
    <location>
        <position position="135"/>
    </location>
    <ligand>
        <name>L-tryptophan</name>
        <dbReference type="ChEBI" id="CHEBI:57912"/>
    </ligand>
</feature>
<dbReference type="GO" id="GO:0004830">
    <property type="term" value="F:tryptophan-tRNA ligase activity"/>
    <property type="evidence" value="ECO:0007669"/>
    <property type="project" value="UniProtKB-UniRule"/>
</dbReference>
<dbReference type="InterPro" id="IPR002306">
    <property type="entry name" value="Trp-tRNA-ligase"/>
</dbReference>
<evidence type="ECO:0000256" key="9">
    <source>
        <dbReference type="RuleBase" id="RU363036"/>
    </source>
</evidence>
<keyword evidence="2 8" id="KW-0436">Ligase</keyword>
<dbReference type="Proteomes" id="UP000230353">
    <property type="component" value="Unassembled WGS sequence"/>
</dbReference>
<organism evidence="10 11">
    <name type="scientific">Candidatus Tagabacteria bacterium CG09_land_8_20_14_0_10_41_14</name>
    <dbReference type="NCBI Taxonomy" id="1975021"/>
    <lineage>
        <taxon>Bacteria</taxon>
        <taxon>Candidatus Tagaibacteriota</taxon>
    </lineage>
</organism>
<comment type="catalytic activity">
    <reaction evidence="7 8">
        <text>tRNA(Trp) + L-tryptophan + ATP = L-tryptophyl-tRNA(Trp) + AMP + diphosphate + H(+)</text>
        <dbReference type="Rhea" id="RHEA:24080"/>
        <dbReference type="Rhea" id="RHEA-COMP:9671"/>
        <dbReference type="Rhea" id="RHEA-COMP:9705"/>
        <dbReference type="ChEBI" id="CHEBI:15378"/>
        <dbReference type="ChEBI" id="CHEBI:30616"/>
        <dbReference type="ChEBI" id="CHEBI:33019"/>
        <dbReference type="ChEBI" id="CHEBI:57912"/>
        <dbReference type="ChEBI" id="CHEBI:78442"/>
        <dbReference type="ChEBI" id="CHEBI:78535"/>
        <dbReference type="ChEBI" id="CHEBI:456215"/>
        <dbReference type="EC" id="6.1.1.2"/>
    </reaction>
</comment>
<feature type="short sequence motif" description="'KMSKS' region" evidence="8">
    <location>
        <begin position="196"/>
        <end position="200"/>
    </location>
</feature>
<evidence type="ECO:0000256" key="1">
    <source>
        <dbReference type="ARBA" id="ARBA00005594"/>
    </source>
</evidence>
<dbReference type="Pfam" id="PF00579">
    <property type="entry name" value="tRNA-synt_1b"/>
    <property type="match status" value="1"/>
</dbReference>
<name>A0A2H0WLY6_9BACT</name>
<dbReference type="PANTHER" id="PTHR43766">
    <property type="entry name" value="TRYPTOPHAN--TRNA LIGASE, MITOCHONDRIAL"/>
    <property type="match status" value="1"/>
</dbReference>
<dbReference type="CDD" id="cd00806">
    <property type="entry name" value="TrpRS_core"/>
    <property type="match status" value="1"/>
</dbReference>
<proteinExistence type="inferred from homology"/>
<evidence type="ECO:0000256" key="8">
    <source>
        <dbReference type="HAMAP-Rule" id="MF_00140"/>
    </source>
</evidence>
<evidence type="ECO:0000256" key="4">
    <source>
        <dbReference type="ARBA" id="ARBA00022840"/>
    </source>
</evidence>
<feature type="binding site" evidence="8">
    <location>
        <begin position="11"/>
        <end position="13"/>
    </location>
    <ligand>
        <name>ATP</name>
        <dbReference type="ChEBI" id="CHEBI:30616"/>
    </ligand>
</feature>
<dbReference type="SUPFAM" id="SSF52374">
    <property type="entry name" value="Nucleotidylyl transferase"/>
    <property type="match status" value="1"/>
</dbReference>
<dbReference type="Gene3D" id="1.10.240.10">
    <property type="entry name" value="Tyrosyl-Transfer RNA Synthetase"/>
    <property type="match status" value="1"/>
</dbReference>
<dbReference type="Gene3D" id="3.40.50.620">
    <property type="entry name" value="HUPs"/>
    <property type="match status" value="1"/>
</dbReference>
<feature type="binding site" evidence="8">
    <location>
        <begin position="147"/>
        <end position="149"/>
    </location>
    <ligand>
        <name>ATP</name>
        <dbReference type="ChEBI" id="CHEBI:30616"/>
    </ligand>
</feature>
<feature type="binding site" evidence="8">
    <location>
        <position position="187"/>
    </location>
    <ligand>
        <name>ATP</name>
        <dbReference type="ChEBI" id="CHEBI:30616"/>
    </ligand>
</feature>
<comment type="subcellular location">
    <subcellularLocation>
        <location evidence="8">Cytoplasm</location>
    </subcellularLocation>
</comment>
<evidence type="ECO:0000256" key="3">
    <source>
        <dbReference type="ARBA" id="ARBA00022741"/>
    </source>
</evidence>
<keyword evidence="3 8" id="KW-0547">Nucleotide-binding</keyword>
<feature type="binding site" evidence="8">
    <location>
        <begin position="19"/>
        <end position="20"/>
    </location>
    <ligand>
        <name>ATP</name>
        <dbReference type="ChEBI" id="CHEBI:30616"/>
    </ligand>
</feature>
<protein>
    <recommendedName>
        <fullName evidence="8">Tryptophan--tRNA ligase</fullName>
        <ecNumber evidence="8">6.1.1.2</ecNumber>
    </recommendedName>
    <alternativeName>
        <fullName evidence="8">Tryptophanyl-tRNA synthetase</fullName>
        <shortName evidence="8">TrpRS</shortName>
    </alternativeName>
</protein>
<evidence type="ECO:0000256" key="5">
    <source>
        <dbReference type="ARBA" id="ARBA00022917"/>
    </source>
</evidence>
<dbReference type="FunFam" id="1.10.240.10:FF:000002">
    <property type="entry name" value="Tryptophan--tRNA ligase"/>
    <property type="match status" value="1"/>
</dbReference>
<dbReference type="InterPro" id="IPR050203">
    <property type="entry name" value="Trp-tRNA_synthetase"/>
</dbReference>
<dbReference type="PROSITE" id="PS00178">
    <property type="entry name" value="AA_TRNA_LIGASE_I"/>
    <property type="match status" value="1"/>
</dbReference>
<dbReference type="GO" id="GO:0005524">
    <property type="term" value="F:ATP binding"/>
    <property type="evidence" value="ECO:0007669"/>
    <property type="project" value="UniProtKB-UniRule"/>
</dbReference>
<evidence type="ECO:0000256" key="2">
    <source>
        <dbReference type="ARBA" id="ARBA00022598"/>
    </source>
</evidence>
<feature type="short sequence motif" description="'HIGH' region" evidence="8">
    <location>
        <begin position="12"/>
        <end position="20"/>
    </location>
</feature>
<evidence type="ECO:0000313" key="11">
    <source>
        <dbReference type="Proteomes" id="UP000230353"/>
    </source>
</evidence>
<dbReference type="InterPro" id="IPR024109">
    <property type="entry name" value="Trp-tRNA-ligase_bac-type"/>
</dbReference>
<dbReference type="EC" id="6.1.1.2" evidence="8"/>
<comment type="similarity">
    <text evidence="1 8 9">Belongs to the class-I aminoacyl-tRNA synthetase family.</text>
</comment>
<keyword evidence="8" id="KW-0963">Cytoplasm</keyword>
<dbReference type="GO" id="GO:0006436">
    <property type="term" value="P:tryptophanyl-tRNA aminoacylation"/>
    <property type="evidence" value="ECO:0007669"/>
    <property type="project" value="UniProtKB-UniRule"/>
</dbReference>
<dbReference type="InterPro" id="IPR002305">
    <property type="entry name" value="aa-tRNA-synth_Ic"/>
</dbReference>
<dbReference type="InterPro" id="IPR001412">
    <property type="entry name" value="aa-tRNA-synth_I_CS"/>
</dbReference>
<keyword evidence="6 8" id="KW-0030">Aminoacyl-tRNA synthetase</keyword>